<dbReference type="GO" id="GO:0008312">
    <property type="term" value="F:7S RNA binding"/>
    <property type="evidence" value="ECO:0007669"/>
    <property type="project" value="InterPro"/>
</dbReference>
<dbReference type="GO" id="GO:0006614">
    <property type="term" value="P:SRP-dependent cotranslational protein targeting to membrane"/>
    <property type="evidence" value="ECO:0007669"/>
    <property type="project" value="InterPro"/>
</dbReference>
<dbReference type="InterPro" id="IPR008832">
    <property type="entry name" value="SRP9"/>
</dbReference>
<dbReference type="GO" id="GO:0045900">
    <property type="term" value="P:negative regulation of translational elongation"/>
    <property type="evidence" value="ECO:0007669"/>
    <property type="project" value="InterPro"/>
</dbReference>
<keyword evidence="4" id="KW-0963">Cytoplasm</keyword>
<comment type="function">
    <text evidence="8">Component of the signal recognition particle (SRP) complex, a ribonucleoprotein complex that mediates the cotranslational targeting of secretory and membrane proteins to the endoplasmic reticulum (ER). SRP9 together with SRP14 and the Alu portion of the SRP RNA, constitutes the elongation arrest domain of SRP. The complex of SRP9 and SRP14 is required for SRP RNA binding.</text>
</comment>
<name>R7W8C6_AEGTA</name>
<evidence type="ECO:0000256" key="2">
    <source>
        <dbReference type="ARBA" id="ARBA00009193"/>
    </source>
</evidence>
<keyword evidence="7" id="KW-0687">Ribonucleoprotein</keyword>
<dbReference type="Gene3D" id="3.30.720.10">
    <property type="entry name" value="Signal recognition particle alu RNA binding heterodimer, srp9/1"/>
    <property type="match status" value="1"/>
</dbReference>
<keyword evidence="5" id="KW-0694">RNA-binding</keyword>
<evidence type="ECO:0000256" key="3">
    <source>
        <dbReference type="ARBA" id="ARBA00020414"/>
    </source>
</evidence>
<dbReference type="PANTHER" id="PTHR12834">
    <property type="entry name" value="SIGNAL RECOGNITION PARTICLE 9 KDA PROTEIN"/>
    <property type="match status" value="1"/>
</dbReference>
<evidence type="ECO:0000256" key="6">
    <source>
        <dbReference type="ARBA" id="ARBA00023135"/>
    </source>
</evidence>
<protein>
    <recommendedName>
        <fullName evidence="3">Signal recognition particle 9 kDa protein</fullName>
    </recommendedName>
</protein>
<dbReference type="InterPro" id="IPR039432">
    <property type="entry name" value="SRP9_dom"/>
</dbReference>
<dbReference type="PIRSF" id="PIRSF017029">
    <property type="entry name" value="Signal_recog_particle_SRP9"/>
    <property type="match status" value="1"/>
</dbReference>
<evidence type="ECO:0000256" key="8">
    <source>
        <dbReference type="ARBA" id="ARBA00045462"/>
    </source>
</evidence>
<feature type="domain" description="SRP9" evidence="9">
    <location>
        <begin position="5"/>
        <end position="46"/>
    </location>
</feature>
<dbReference type="AlphaFoldDB" id="R7W8C6"/>
<sequence>MVYFDSWDEFVDRSVQLFRADPITTRYCMKYRHCDGKLVLKVTDDREEILR</sequence>
<proteinExistence type="inferred from homology"/>
<dbReference type="PANTHER" id="PTHR12834:SF12">
    <property type="entry name" value="SIGNAL RECOGNITION PARTICLE 9 KDA PROTEIN"/>
    <property type="match status" value="1"/>
</dbReference>
<dbReference type="InterPro" id="IPR039914">
    <property type="entry name" value="SRP9-like"/>
</dbReference>
<dbReference type="EnsemblPlants" id="EMT18111">
    <property type="protein sequence ID" value="EMT18111"/>
    <property type="gene ID" value="F775_26114"/>
</dbReference>
<comment type="subcellular location">
    <subcellularLocation>
        <location evidence="1">Cytoplasm</location>
    </subcellularLocation>
</comment>
<dbReference type="GO" id="GO:0005786">
    <property type="term" value="C:signal recognition particle, endoplasmic reticulum targeting"/>
    <property type="evidence" value="ECO:0007669"/>
    <property type="project" value="UniProtKB-KW"/>
</dbReference>
<comment type="similarity">
    <text evidence="2">Belongs to the SRP9 family.</text>
</comment>
<evidence type="ECO:0000259" key="9">
    <source>
        <dbReference type="Pfam" id="PF05486"/>
    </source>
</evidence>
<organism evidence="10">
    <name type="scientific">Aegilops tauschii</name>
    <name type="common">Tausch's goatgrass</name>
    <name type="synonym">Aegilops squarrosa</name>
    <dbReference type="NCBI Taxonomy" id="37682"/>
    <lineage>
        <taxon>Eukaryota</taxon>
        <taxon>Viridiplantae</taxon>
        <taxon>Streptophyta</taxon>
        <taxon>Embryophyta</taxon>
        <taxon>Tracheophyta</taxon>
        <taxon>Spermatophyta</taxon>
        <taxon>Magnoliopsida</taxon>
        <taxon>Liliopsida</taxon>
        <taxon>Poales</taxon>
        <taxon>Poaceae</taxon>
        <taxon>BOP clade</taxon>
        <taxon>Pooideae</taxon>
        <taxon>Triticodae</taxon>
        <taxon>Triticeae</taxon>
        <taxon>Triticinae</taxon>
        <taxon>Aegilops</taxon>
    </lineage>
</organism>
<evidence type="ECO:0000313" key="10">
    <source>
        <dbReference type="EnsemblPlants" id="EMT18111"/>
    </source>
</evidence>
<dbReference type="Pfam" id="PF05486">
    <property type="entry name" value="SRP9-21"/>
    <property type="match status" value="1"/>
</dbReference>
<keyword evidence="6" id="KW-0733">Signal recognition particle</keyword>
<evidence type="ECO:0000256" key="4">
    <source>
        <dbReference type="ARBA" id="ARBA00022490"/>
    </source>
</evidence>
<reference evidence="10" key="1">
    <citation type="submission" date="2015-06" db="UniProtKB">
        <authorList>
            <consortium name="EnsemblPlants"/>
        </authorList>
    </citation>
    <scope>IDENTIFICATION</scope>
</reference>
<dbReference type="SUPFAM" id="SSF54762">
    <property type="entry name" value="Signal recognition particle alu RNA binding heterodimer, SRP9/14"/>
    <property type="match status" value="1"/>
</dbReference>
<evidence type="ECO:0000256" key="5">
    <source>
        <dbReference type="ARBA" id="ARBA00022884"/>
    </source>
</evidence>
<evidence type="ECO:0000256" key="1">
    <source>
        <dbReference type="ARBA" id="ARBA00004496"/>
    </source>
</evidence>
<dbReference type="InterPro" id="IPR009018">
    <property type="entry name" value="Signal_recog_particle_SRP9/14"/>
</dbReference>
<evidence type="ECO:0000256" key="7">
    <source>
        <dbReference type="ARBA" id="ARBA00023274"/>
    </source>
</evidence>
<accession>R7W8C6</accession>